<organism evidence="2 3">
    <name type="scientific">Mycolicibacterium fortuitum</name>
    <name type="common">Mycobacterium fortuitum</name>
    <dbReference type="NCBI Taxonomy" id="1766"/>
    <lineage>
        <taxon>Bacteria</taxon>
        <taxon>Bacillati</taxon>
        <taxon>Actinomycetota</taxon>
        <taxon>Actinomycetes</taxon>
        <taxon>Mycobacteriales</taxon>
        <taxon>Mycobacteriaceae</taxon>
        <taxon>Mycolicibacterium</taxon>
    </lineage>
</organism>
<evidence type="ECO:0000313" key="3">
    <source>
        <dbReference type="Proteomes" id="UP000187001"/>
    </source>
</evidence>
<feature type="transmembrane region" description="Helical" evidence="1">
    <location>
        <begin position="61"/>
        <end position="84"/>
    </location>
</feature>
<name>A0ABD6QC77_MYCFO</name>
<dbReference type="Proteomes" id="UP000187001">
    <property type="component" value="Unassembled WGS sequence"/>
</dbReference>
<dbReference type="RefSeq" id="WP_076208137.1">
    <property type="nucleotide sequence ID" value="NZ_MBER01000181.1"/>
</dbReference>
<keyword evidence="1" id="KW-0812">Transmembrane</keyword>
<dbReference type="EMBL" id="MBER01000181">
    <property type="protein sequence ID" value="OMC33138.1"/>
    <property type="molecule type" value="Genomic_DNA"/>
</dbReference>
<comment type="caution">
    <text evidence="2">The sequence shown here is derived from an EMBL/GenBank/DDBJ whole genome shotgun (WGS) entry which is preliminary data.</text>
</comment>
<feature type="transmembrane region" description="Helical" evidence="1">
    <location>
        <begin position="96"/>
        <end position="118"/>
    </location>
</feature>
<keyword evidence="1" id="KW-1133">Transmembrane helix</keyword>
<feature type="transmembrane region" description="Helical" evidence="1">
    <location>
        <begin position="206"/>
        <end position="225"/>
    </location>
</feature>
<proteinExistence type="predicted"/>
<reference evidence="2 3" key="1">
    <citation type="submission" date="2016-07" db="EMBL/GenBank/DDBJ databases">
        <authorList>
            <person name="Sutton G."/>
            <person name="Brinkac L."/>
            <person name="Sanka R."/>
            <person name="Adams M."/>
            <person name="Lau E."/>
            <person name="Kumar A."/>
            <person name="Macaden R."/>
        </authorList>
    </citation>
    <scope>NUCLEOTIDE SEQUENCE [LARGE SCALE GENOMIC DNA]</scope>
    <source>
        <strain evidence="2 3">GA-0871</strain>
    </source>
</reference>
<feature type="transmembrane region" description="Helical" evidence="1">
    <location>
        <begin position="138"/>
        <end position="160"/>
    </location>
</feature>
<protein>
    <recommendedName>
        <fullName evidence="4">DUF4386 domain-containing protein</fullName>
    </recommendedName>
</protein>
<keyword evidence="1" id="KW-0472">Membrane</keyword>
<evidence type="ECO:0008006" key="4">
    <source>
        <dbReference type="Google" id="ProtNLM"/>
    </source>
</evidence>
<evidence type="ECO:0000256" key="1">
    <source>
        <dbReference type="SAM" id="Phobius"/>
    </source>
</evidence>
<accession>A0ABD6QC77</accession>
<dbReference type="AlphaFoldDB" id="A0ABD6QC77"/>
<evidence type="ECO:0000313" key="2">
    <source>
        <dbReference type="EMBL" id="OMC33138.1"/>
    </source>
</evidence>
<sequence>MEESSISRMRSFGAWSGLVYVALVFGGWAVVGKFLLPPLKPSAPADQIVVFYQENTTMIRIGMLIVMLAALVAIPFCSMVTGIVGEIERRRGMLTYSVLLGGAGLVVLTFYPAIFWLVAAFRPDRDPALTQLMNDLAWLQFVGGITIFLSLPLGVAIAAFTDKSPNPVFPRWMGYFNAWVVALIVPDQLIFFFHSGPFAWNGLFGLWVPAGVFGLWFIVTSIVVVRHYKNLDNLRTASGVAAPDAESLGAPNHVGVRR</sequence>
<feature type="transmembrane region" description="Helical" evidence="1">
    <location>
        <begin position="172"/>
        <end position="194"/>
    </location>
</feature>
<gene>
    <name evidence="2" type="ORF">A5742_14695</name>
</gene>
<feature type="transmembrane region" description="Helical" evidence="1">
    <location>
        <begin position="12"/>
        <end position="31"/>
    </location>
</feature>